<dbReference type="SUPFAM" id="SSF56349">
    <property type="entry name" value="DNA breaking-rejoining enzymes"/>
    <property type="match status" value="1"/>
</dbReference>
<evidence type="ECO:0000256" key="3">
    <source>
        <dbReference type="ARBA" id="ARBA00023125"/>
    </source>
</evidence>
<dbReference type="InterPro" id="IPR010998">
    <property type="entry name" value="Integrase_recombinase_N"/>
</dbReference>
<dbReference type="Proteomes" id="UP000886043">
    <property type="component" value="Unassembled WGS sequence"/>
</dbReference>
<keyword evidence="2" id="KW-0229">DNA integration</keyword>
<evidence type="ECO:0000259" key="7">
    <source>
        <dbReference type="PROSITE" id="PS51900"/>
    </source>
</evidence>
<accession>A0A7C3CXV4</accession>
<feature type="domain" description="Core-binding (CB)" evidence="7">
    <location>
        <begin position="114"/>
        <end position="207"/>
    </location>
</feature>
<dbReference type="PANTHER" id="PTHR30349">
    <property type="entry name" value="PHAGE INTEGRASE-RELATED"/>
    <property type="match status" value="1"/>
</dbReference>
<sequence length="427" mass="49942">MRLDTLTRELVSLPGGGEKVVRIYPRPTKCPRCKRKWKEDPRTGFRCPKCRSKPERLFVSLSWQGKLIRVYSDKQGNPIRDFRQAQRVLQLIAHELETGEFDPSKWVKQEAERFLVRNLIRDYLDERKPHMSPAGFRAKKTWLLHYIAPHLGHLDVREVRGYHLAEMMRRLQEPREADGKKFRKDRLSLSTIHKIFVELRAFLNWCRKRELIDRLPSFPEVKTAEPPIKFLTPEQQAAVLEAIPDEHKPIFAFLFATGCRVGEARALMWDCVYPDDGFLVIRRVFSDDHLKDVPKEGKQKAIPLVGVIRDVILHQAKRKRSMFVFCYEDPNRKGRFIPYPHKKLLKIFYEACRKVGVEGVSLYQASRHSFALQRLQQGFSYEEVGAALGHSSPQTTRRYARLRAEQVRSVFEGAKVIPFPKVKEKDD</sequence>
<proteinExistence type="inferred from homology"/>
<dbReference type="InterPro" id="IPR044068">
    <property type="entry name" value="CB"/>
</dbReference>
<dbReference type="AlphaFoldDB" id="A0A7C3CXV4"/>
<dbReference type="GO" id="GO:0015074">
    <property type="term" value="P:DNA integration"/>
    <property type="evidence" value="ECO:0007669"/>
    <property type="project" value="UniProtKB-KW"/>
</dbReference>
<dbReference type="PANTHER" id="PTHR30349:SF41">
    <property type="entry name" value="INTEGRASE_RECOMBINASE PROTEIN MJ0367-RELATED"/>
    <property type="match status" value="1"/>
</dbReference>
<dbReference type="GO" id="GO:0006310">
    <property type="term" value="P:DNA recombination"/>
    <property type="evidence" value="ECO:0007669"/>
    <property type="project" value="UniProtKB-KW"/>
</dbReference>
<dbReference type="Pfam" id="PF00589">
    <property type="entry name" value="Phage_integrase"/>
    <property type="match status" value="1"/>
</dbReference>
<dbReference type="EMBL" id="DRMH01000056">
    <property type="protein sequence ID" value="HFC97708.1"/>
    <property type="molecule type" value="Genomic_DNA"/>
</dbReference>
<evidence type="ECO:0000256" key="5">
    <source>
        <dbReference type="PROSITE-ProRule" id="PRU01248"/>
    </source>
</evidence>
<protein>
    <recommendedName>
        <fullName evidence="9">Tyr recombinase domain-containing protein</fullName>
    </recommendedName>
</protein>
<evidence type="ECO:0000256" key="2">
    <source>
        <dbReference type="ARBA" id="ARBA00022908"/>
    </source>
</evidence>
<evidence type="ECO:0000259" key="6">
    <source>
        <dbReference type="PROSITE" id="PS51898"/>
    </source>
</evidence>
<evidence type="ECO:0008006" key="9">
    <source>
        <dbReference type="Google" id="ProtNLM"/>
    </source>
</evidence>
<evidence type="ECO:0000256" key="4">
    <source>
        <dbReference type="ARBA" id="ARBA00023172"/>
    </source>
</evidence>
<evidence type="ECO:0000313" key="8">
    <source>
        <dbReference type="EMBL" id="HFC97708.1"/>
    </source>
</evidence>
<keyword evidence="3 5" id="KW-0238">DNA-binding</keyword>
<reference evidence="8" key="1">
    <citation type="journal article" date="2020" name="mSystems">
        <title>Genome- and Community-Level Interaction Insights into Carbon Utilization and Element Cycling Functions of Hydrothermarchaeota in Hydrothermal Sediment.</title>
        <authorList>
            <person name="Zhou Z."/>
            <person name="Liu Y."/>
            <person name="Xu W."/>
            <person name="Pan J."/>
            <person name="Luo Z.H."/>
            <person name="Li M."/>
        </authorList>
    </citation>
    <scope>NUCLEOTIDE SEQUENCE [LARGE SCALE GENOMIC DNA]</scope>
    <source>
        <strain evidence="8">HyVt-483</strain>
    </source>
</reference>
<dbReference type="Gene3D" id="1.10.150.130">
    <property type="match status" value="1"/>
</dbReference>
<feature type="domain" description="Tyr recombinase" evidence="6">
    <location>
        <begin position="226"/>
        <end position="412"/>
    </location>
</feature>
<comment type="similarity">
    <text evidence="1">Belongs to the 'phage' integrase family.</text>
</comment>
<dbReference type="GO" id="GO:0003677">
    <property type="term" value="F:DNA binding"/>
    <property type="evidence" value="ECO:0007669"/>
    <property type="project" value="UniProtKB-UniRule"/>
</dbReference>
<dbReference type="PROSITE" id="PS51898">
    <property type="entry name" value="TYR_RECOMBINASE"/>
    <property type="match status" value="1"/>
</dbReference>
<dbReference type="Gene3D" id="1.10.443.10">
    <property type="entry name" value="Intergrase catalytic core"/>
    <property type="match status" value="1"/>
</dbReference>
<dbReference type="InterPro" id="IPR011010">
    <property type="entry name" value="DNA_brk_join_enz"/>
</dbReference>
<name>A0A7C3CXV4_9BACT</name>
<gene>
    <name evidence="8" type="ORF">ENJ40_04515</name>
</gene>
<dbReference type="PROSITE" id="PS51900">
    <property type="entry name" value="CB"/>
    <property type="match status" value="1"/>
</dbReference>
<dbReference type="InterPro" id="IPR050090">
    <property type="entry name" value="Tyrosine_recombinase_XerCD"/>
</dbReference>
<organism evidence="8">
    <name type="scientific">Thermosulfurimonas dismutans</name>
    <dbReference type="NCBI Taxonomy" id="999894"/>
    <lineage>
        <taxon>Bacteria</taxon>
        <taxon>Pseudomonadati</taxon>
        <taxon>Thermodesulfobacteriota</taxon>
        <taxon>Thermodesulfobacteria</taxon>
        <taxon>Thermodesulfobacteriales</taxon>
        <taxon>Thermodesulfobacteriaceae</taxon>
        <taxon>Thermosulfurimonas</taxon>
    </lineage>
</organism>
<dbReference type="InterPro" id="IPR002104">
    <property type="entry name" value="Integrase_catalytic"/>
</dbReference>
<comment type="caution">
    <text evidence="8">The sequence shown here is derived from an EMBL/GenBank/DDBJ whole genome shotgun (WGS) entry which is preliminary data.</text>
</comment>
<keyword evidence="4" id="KW-0233">DNA recombination</keyword>
<dbReference type="InterPro" id="IPR013762">
    <property type="entry name" value="Integrase-like_cat_sf"/>
</dbReference>
<evidence type="ECO:0000256" key="1">
    <source>
        <dbReference type="ARBA" id="ARBA00008857"/>
    </source>
</evidence>
<dbReference type="CDD" id="cd00796">
    <property type="entry name" value="INT_Rci_Hp1_C"/>
    <property type="match status" value="1"/>
</dbReference>